<evidence type="ECO:0000256" key="4">
    <source>
        <dbReference type="ARBA" id="ARBA00022989"/>
    </source>
</evidence>
<dbReference type="AlphaFoldDB" id="A0A7J5B1P6"/>
<feature type="transmembrane region" description="Helical" evidence="7">
    <location>
        <begin position="72"/>
        <end position="93"/>
    </location>
</feature>
<evidence type="ECO:0000313" key="9">
    <source>
        <dbReference type="EMBL" id="KAB1637800.1"/>
    </source>
</evidence>
<dbReference type="PANTHER" id="PTHR37937:SF1">
    <property type="entry name" value="CONJUGATIVE TRANSFER: DNA TRANSPORT"/>
    <property type="match status" value="1"/>
</dbReference>
<comment type="subcellular location">
    <subcellularLocation>
        <location evidence="1">Cell membrane</location>
        <topology evidence="1">Multi-pass membrane protein</topology>
    </subcellularLocation>
</comment>
<dbReference type="InterPro" id="IPR051539">
    <property type="entry name" value="T4SS-coupling_protein"/>
</dbReference>
<dbReference type="RefSeq" id="WP_151423953.1">
    <property type="nucleotide sequence ID" value="NZ_WBJX01000003.1"/>
</dbReference>
<evidence type="ECO:0000256" key="3">
    <source>
        <dbReference type="ARBA" id="ARBA00022692"/>
    </source>
</evidence>
<dbReference type="InterPro" id="IPR027417">
    <property type="entry name" value="P-loop_NTPase"/>
</dbReference>
<accession>A0A7J5B1P6</accession>
<evidence type="ECO:0000256" key="6">
    <source>
        <dbReference type="SAM" id="MobiDB-lite"/>
    </source>
</evidence>
<keyword evidence="2" id="KW-1003">Cell membrane</keyword>
<protein>
    <submittedName>
        <fullName evidence="9">Type IV secretory system conjugative DNA transfer family protein</fullName>
    </submittedName>
</protein>
<dbReference type="OrthoDB" id="226701at2"/>
<dbReference type="Proteomes" id="UP000490386">
    <property type="component" value="Unassembled WGS sequence"/>
</dbReference>
<reference evidence="9 10" key="1">
    <citation type="submission" date="2019-09" db="EMBL/GenBank/DDBJ databases">
        <title>Phylogeny of genus Pseudoclavibacter and closely related genus.</title>
        <authorList>
            <person name="Li Y."/>
        </authorList>
    </citation>
    <scope>NUCLEOTIDE SEQUENCE [LARGE SCALE GENOMIC DNA]</scope>
    <source>
        <strain evidence="9 10">THG-MD12</strain>
    </source>
</reference>
<feature type="region of interest" description="Disordered" evidence="6">
    <location>
        <begin position="561"/>
        <end position="585"/>
    </location>
</feature>
<keyword evidence="5 7" id="KW-0472">Membrane</keyword>
<gene>
    <name evidence="9" type="ORF">F8O03_11440</name>
</gene>
<proteinExistence type="predicted"/>
<evidence type="ECO:0000256" key="1">
    <source>
        <dbReference type="ARBA" id="ARBA00004651"/>
    </source>
</evidence>
<comment type="caution">
    <text evidence="9">The sequence shown here is derived from an EMBL/GenBank/DDBJ whole genome shotgun (WGS) entry which is preliminary data.</text>
</comment>
<evidence type="ECO:0000256" key="5">
    <source>
        <dbReference type="ARBA" id="ARBA00023136"/>
    </source>
</evidence>
<sequence>MSGPRKRGPGGLATETALLWVALGTVIVAVGGTNLCVRVANTVDGTGAELPANLFALFFDVLRGRVQWTETATWLAVVMGLAVPFACSALMLITRRRAGARRLDHAAVLLGRGREIAAISARGARASSRRLGVDGPIGVRLGTSIPGAAPVYAGWEDMQVNISGPRTGKSTAFAIPAIVEAPGAVIVTSNKRDVVDATRGVRAATGRVWVFDPQSVAGEAAQWWWDPLSYVTDEVQAGKLADHFASGSREPGSRADAFFDPAAKDLLAALLLAGALAGRRITEVYRWVTRPGDDEAVGILQDNGFRLIADQLEGVISAPDRQRGGIYGTAQQMASCLTSRALASWITPTAEPDGRPRFDPHQFVRGTDTLYSLSREGQGSTGPLVTALTVAVAEAAEELAAASPSGRLARPLLGVLDEAANVCRWRTLPDLYSHYGSRGIVLITILQSWSQGVEVWGEGGMRKLWSAANVKVYGGGVSEAAFLEELSKLVGDHDRELSSLSYGRGHRTVSRQLHRERILDVSELAALPRGRALVLASGARPTLIKTRSWMQGPHASRIRASITRHGPGEGPAPSLDAPARAGEQR</sequence>
<dbReference type="PANTHER" id="PTHR37937">
    <property type="entry name" value="CONJUGATIVE TRANSFER: DNA TRANSPORT"/>
    <property type="match status" value="1"/>
</dbReference>
<dbReference type="Gene3D" id="3.40.50.300">
    <property type="entry name" value="P-loop containing nucleotide triphosphate hydrolases"/>
    <property type="match status" value="1"/>
</dbReference>
<dbReference type="EMBL" id="WBJX01000003">
    <property type="protein sequence ID" value="KAB1637800.1"/>
    <property type="molecule type" value="Genomic_DNA"/>
</dbReference>
<evidence type="ECO:0000256" key="7">
    <source>
        <dbReference type="SAM" id="Phobius"/>
    </source>
</evidence>
<dbReference type="SUPFAM" id="SSF52540">
    <property type="entry name" value="P-loop containing nucleoside triphosphate hydrolases"/>
    <property type="match status" value="1"/>
</dbReference>
<evidence type="ECO:0000256" key="2">
    <source>
        <dbReference type="ARBA" id="ARBA00022475"/>
    </source>
</evidence>
<dbReference type="InterPro" id="IPR032689">
    <property type="entry name" value="TraG-D_C"/>
</dbReference>
<dbReference type="GO" id="GO:0005886">
    <property type="term" value="C:plasma membrane"/>
    <property type="evidence" value="ECO:0007669"/>
    <property type="project" value="UniProtKB-SubCell"/>
</dbReference>
<feature type="domain" description="TraD/TraG TraM recognition site" evidence="8">
    <location>
        <begin position="411"/>
        <end position="529"/>
    </location>
</feature>
<keyword evidence="4 7" id="KW-1133">Transmembrane helix</keyword>
<dbReference type="Pfam" id="PF12696">
    <property type="entry name" value="TraG-D_C"/>
    <property type="match status" value="1"/>
</dbReference>
<evidence type="ECO:0000313" key="10">
    <source>
        <dbReference type="Proteomes" id="UP000490386"/>
    </source>
</evidence>
<feature type="transmembrane region" description="Helical" evidence="7">
    <location>
        <begin position="12"/>
        <end position="32"/>
    </location>
</feature>
<evidence type="ECO:0000259" key="8">
    <source>
        <dbReference type="Pfam" id="PF12696"/>
    </source>
</evidence>
<dbReference type="CDD" id="cd01127">
    <property type="entry name" value="TrwB_TraG_TraD_VirD4"/>
    <property type="match status" value="1"/>
</dbReference>
<keyword evidence="3 7" id="KW-0812">Transmembrane</keyword>
<organism evidence="9 10">
    <name type="scientific">Pseudoclavibacter terrae</name>
    <dbReference type="NCBI Taxonomy" id="1530195"/>
    <lineage>
        <taxon>Bacteria</taxon>
        <taxon>Bacillati</taxon>
        <taxon>Actinomycetota</taxon>
        <taxon>Actinomycetes</taxon>
        <taxon>Micrococcales</taxon>
        <taxon>Microbacteriaceae</taxon>
        <taxon>Pseudoclavibacter</taxon>
    </lineage>
</organism>
<keyword evidence="10" id="KW-1185">Reference proteome</keyword>
<name>A0A7J5B1P6_9MICO</name>